<dbReference type="InterPro" id="IPR004252">
    <property type="entry name" value="Probable_transposase_24"/>
</dbReference>
<evidence type="ECO:0000313" key="3">
    <source>
        <dbReference type="EMBL" id="CAA0829983.1"/>
    </source>
</evidence>
<dbReference type="Pfam" id="PF03004">
    <property type="entry name" value="Transposase_24"/>
    <property type="match status" value="1"/>
</dbReference>
<dbReference type="PANTHER" id="PTHR33018:SF34">
    <property type="entry name" value="OS02G0472350 PROTEIN"/>
    <property type="match status" value="1"/>
</dbReference>
<comment type="caution">
    <text evidence="3">The sequence shown here is derived from an EMBL/GenBank/DDBJ whole genome shotgun (WGS) entry which is preliminary data.</text>
</comment>
<evidence type="ECO:0000256" key="1">
    <source>
        <dbReference type="SAM" id="MobiDB-lite"/>
    </source>
</evidence>
<accession>A0A9N7NJA8</accession>
<dbReference type="PANTHER" id="PTHR33018">
    <property type="entry name" value="OS10G0338966 PROTEIN-RELATED"/>
    <property type="match status" value="1"/>
</dbReference>
<dbReference type="EMBL" id="CACSLK010027798">
    <property type="protein sequence ID" value="CAA0829983.1"/>
    <property type="molecule type" value="Genomic_DNA"/>
</dbReference>
<protein>
    <recommendedName>
        <fullName evidence="2">DUF8039 domain-containing protein</fullName>
    </recommendedName>
</protein>
<keyword evidence="4" id="KW-1185">Reference proteome</keyword>
<feature type="domain" description="DUF8039" evidence="2">
    <location>
        <begin position="382"/>
        <end position="455"/>
    </location>
</feature>
<dbReference type="Pfam" id="PF26133">
    <property type="entry name" value="DUF8039"/>
    <property type="match status" value="1"/>
</dbReference>
<proteinExistence type="predicted"/>
<dbReference type="AlphaFoldDB" id="A0A9N7NJA8"/>
<reference evidence="3" key="1">
    <citation type="submission" date="2019-12" db="EMBL/GenBank/DDBJ databases">
        <authorList>
            <person name="Scholes J."/>
        </authorList>
    </citation>
    <scope>NUCLEOTIDE SEQUENCE</scope>
</reference>
<gene>
    <name evidence="3" type="ORF">SHERM_25464</name>
</gene>
<sequence>MEDFDSDDAHSDSTNESIHSQGDCLKGGRGATRLPHLMLQSGNKREISFDCYMQPDGPTTDVITDFISCVGLLARSKASILAENWKDGVPEKIKEQIWQTLEEIFELPNDRKLKEYWLRRAGENWRIFKTSLNRYIFGKKKGQLPYIKTYPYLDKDTWEAFVASRQTPEFLARRKKAQETQSHNKYPHILSRGGLPRLKRKMMEEKYKARREASLDESVIVPPTPPSPPSRHEMWKRARLKSDGNYTSEEAKTIGDKIDSLEEQSSQGNFKPSGRNDILAEAIGKPEHPGRVRGVRKCVGIKAFFGRSNRSSAGAGMVSRQELDVIISQVKEEVAEQVKGELMKMMQLGSQPGISLSSPVIVSTEKCGASASDVSKDGEKYELYVEDPQRRLVAYGNVHNLGSTMHHRMMKDGDVRVVVSRVIVGDAFVPYPTDEVTFVKDAPSQFIAWPRNLVAKNLKSSLLNLEQILSSFLLVVLLSNDLLEGSKFFLELLILFLQHRALLSALPHCLLRRVMRSLFYSNKREAPCSIKGIESPLLAKKMGLTVGRTNGSELGTFDYGPESYWFSDNDGV</sequence>
<dbReference type="OrthoDB" id="1731907at2759"/>
<dbReference type="InterPro" id="IPR058352">
    <property type="entry name" value="DUF8039"/>
</dbReference>
<organism evidence="3 4">
    <name type="scientific">Striga hermonthica</name>
    <name type="common">Purple witchweed</name>
    <name type="synonym">Buchnera hermonthica</name>
    <dbReference type="NCBI Taxonomy" id="68872"/>
    <lineage>
        <taxon>Eukaryota</taxon>
        <taxon>Viridiplantae</taxon>
        <taxon>Streptophyta</taxon>
        <taxon>Embryophyta</taxon>
        <taxon>Tracheophyta</taxon>
        <taxon>Spermatophyta</taxon>
        <taxon>Magnoliopsida</taxon>
        <taxon>eudicotyledons</taxon>
        <taxon>Gunneridae</taxon>
        <taxon>Pentapetalae</taxon>
        <taxon>asterids</taxon>
        <taxon>lamiids</taxon>
        <taxon>Lamiales</taxon>
        <taxon>Orobanchaceae</taxon>
        <taxon>Buchnereae</taxon>
        <taxon>Striga</taxon>
    </lineage>
</organism>
<dbReference type="Proteomes" id="UP001153555">
    <property type="component" value="Unassembled WGS sequence"/>
</dbReference>
<feature type="region of interest" description="Disordered" evidence="1">
    <location>
        <begin position="214"/>
        <end position="234"/>
    </location>
</feature>
<evidence type="ECO:0000259" key="2">
    <source>
        <dbReference type="Pfam" id="PF26133"/>
    </source>
</evidence>
<name>A0A9N7NJA8_STRHE</name>
<evidence type="ECO:0000313" key="4">
    <source>
        <dbReference type="Proteomes" id="UP001153555"/>
    </source>
</evidence>
<feature type="region of interest" description="Disordered" evidence="1">
    <location>
        <begin position="1"/>
        <end position="27"/>
    </location>
</feature>